<evidence type="ECO:0008006" key="3">
    <source>
        <dbReference type="Google" id="ProtNLM"/>
    </source>
</evidence>
<protein>
    <recommendedName>
        <fullName evidence="3">Pyrroloquinoline quinone biosynthesis protein PqqC</fullName>
    </recommendedName>
</protein>
<keyword evidence="2" id="KW-1185">Reference proteome</keyword>
<gene>
    <name evidence="1" type="ORF">AXG55_13160</name>
</gene>
<dbReference type="OrthoDB" id="4653716at2"/>
<dbReference type="InterPro" id="IPR016084">
    <property type="entry name" value="Haem_Oase-like_multi-hlx"/>
</dbReference>
<name>A0A1L4D3K1_9BACT</name>
<proteinExistence type="predicted"/>
<dbReference type="Gene3D" id="1.20.910.10">
    <property type="entry name" value="Heme oxygenase-like"/>
    <property type="match status" value="1"/>
</dbReference>
<dbReference type="STRING" id="1915309.AXG55_13160"/>
<dbReference type="AlphaFoldDB" id="A0A1L4D3K1"/>
<dbReference type="EMBL" id="CP017834">
    <property type="protein sequence ID" value="APJ04795.1"/>
    <property type="molecule type" value="Genomic_DNA"/>
</dbReference>
<evidence type="ECO:0000313" key="1">
    <source>
        <dbReference type="EMBL" id="APJ04795.1"/>
    </source>
</evidence>
<accession>A0A1L4D3K1</accession>
<sequence>MKEIMNYIKSYDQKYKELPLITFLNDASIDPHKRISIAPYLAHFAMSFSDINRYVYRDLKNVDLFQEMINEHTFEDDRHADWFLKDFVKLGMDKQIYFSEALKFLWSKDSLAARCSVYDLSATVRYANSFEKFVVLEAQETNGNILFTALTKVAEELTILTGKKYIYFGKHHLNAESGHINVLNEEKYRSFLDSYSVTMEQREQAYHLIDRVYNIFKNLWDDLYINSGSTLSDKKLF</sequence>
<evidence type="ECO:0000313" key="2">
    <source>
        <dbReference type="Proteomes" id="UP000184731"/>
    </source>
</evidence>
<reference evidence="1 2" key="1">
    <citation type="submission" date="2016-10" db="EMBL/GenBank/DDBJ databases">
        <title>Silvanigrella aquatica sp. nov., isolated from a freshwater lake located in the Black Forest, Germany, description of Silvanigrellaceae fam. nov., Silvanigrellales ord. nov., reclassification of the order Bdellovibrionales in the class Oligoflexia, reclassification of the families Bacteriovoracaceae and Halobacteriovoraceae in the new order Bacteriovoracales ord. nov., and reclassification of the family Pseudobacteriovoracaceae in the order Oligoflexiales.</title>
        <authorList>
            <person name="Hahn M.W."/>
            <person name="Schmidt J."/>
            <person name="Koll U."/>
            <person name="Rohde M."/>
            <person name="Verbag S."/>
            <person name="Pitt A."/>
            <person name="Nakai R."/>
            <person name="Naganuma T."/>
            <person name="Lang E."/>
        </authorList>
    </citation>
    <scope>NUCLEOTIDE SEQUENCE [LARGE SCALE GENOMIC DNA]</scope>
    <source>
        <strain evidence="1 2">MWH-Nonnen-W8red</strain>
    </source>
</reference>
<dbReference type="RefSeq" id="WP_148698552.1">
    <property type="nucleotide sequence ID" value="NZ_CP017834.1"/>
</dbReference>
<dbReference type="KEGG" id="saqi:AXG55_13160"/>
<dbReference type="Proteomes" id="UP000184731">
    <property type="component" value="Chromosome"/>
</dbReference>
<organism evidence="1 2">
    <name type="scientific">Silvanigrella aquatica</name>
    <dbReference type="NCBI Taxonomy" id="1915309"/>
    <lineage>
        <taxon>Bacteria</taxon>
        <taxon>Pseudomonadati</taxon>
        <taxon>Bdellovibrionota</taxon>
        <taxon>Oligoflexia</taxon>
        <taxon>Silvanigrellales</taxon>
        <taxon>Silvanigrellaceae</taxon>
        <taxon>Silvanigrella</taxon>
    </lineage>
</organism>